<evidence type="ECO:0000313" key="2">
    <source>
        <dbReference type="Proteomes" id="UP000688137"/>
    </source>
</evidence>
<gene>
    <name evidence="1" type="ORF">PPRIM_AZ9-3.1.T0550255</name>
</gene>
<protein>
    <submittedName>
        <fullName evidence="1">Uncharacterized protein</fullName>
    </submittedName>
</protein>
<proteinExistence type="predicted"/>
<keyword evidence="2" id="KW-1185">Reference proteome</keyword>
<dbReference type="EMBL" id="CAJJDM010000055">
    <property type="protein sequence ID" value="CAD8076143.1"/>
    <property type="molecule type" value="Genomic_DNA"/>
</dbReference>
<reference evidence="1" key="1">
    <citation type="submission" date="2021-01" db="EMBL/GenBank/DDBJ databases">
        <authorList>
            <consortium name="Genoscope - CEA"/>
            <person name="William W."/>
        </authorList>
    </citation>
    <scope>NUCLEOTIDE SEQUENCE</scope>
</reference>
<sequence>MIYYLNWQINRKHQKVLILIFTDMQILNKVNLIKIEKYQQLYINMLMNNTIPYSQKTSFMKINMLNNKIYLKAL</sequence>
<evidence type="ECO:0000313" key="1">
    <source>
        <dbReference type="EMBL" id="CAD8076143.1"/>
    </source>
</evidence>
<dbReference type="Proteomes" id="UP000688137">
    <property type="component" value="Unassembled WGS sequence"/>
</dbReference>
<organism evidence="1 2">
    <name type="scientific">Paramecium primaurelia</name>
    <dbReference type="NCBI Taxonomy" id="5886"/>
    <lineage>
        <taxon>Eukaryota</taxon>
        <taxon>Sar</taxon>
        <taxon>Alveolata</taxon>
        <taxon>Ciliophora</taxon>
        <taxon>Intramacronucleata</taxon>
        <taxon>Oligohymenophorea</taxon>
        <taxon>Peniculida</taxon>
        <taxon>Parameciidae</taxon>
        <taxon>Paramecium</taxon>
    </lineage>
</organism>
<comment type="caution">
    <text evidence="1">The sequence shown here is derived from an EMBL/GenBank/DDBJ whole genome shotgun (WGS) entry which is preliminary data.</text>
</comment>
<dbReference type="AlphaFoldDB" id="A0A8S1MEI5"/>
<accession>A0A8S1MEI5</accession>
<name>A0A8S1MEI5_PARPR</name>